<proteinExistence type="predicted"/>
<sequence>MLCRIIFPESPAFGDRLSHLNYRLRDLWSYIEGNKNSVIAYARRKREDKPVSTAKAESPVNQVVNARMCKRQQMRWTPRGVQLLAQVRCAVINGDLSQNLAAYNNKMSELPEHISRFLELLCAGVERKPLPF</sequence>
<accession>A0A3A3FMG7</accession>
<dbReference type="AlphaFoldDB" id="A0A3A3FMG7"/>
<keyword evidence="2" id="KW-1185">Reference proteome</keyword>
<dbReference type="Proteomes" id="UP000265955">
    <property type="component" value="Unassembled WGS sequence"/>
</dbReference>
<dbReference type="EMBL" id="QYUO01000003">
    <property type="protein sequence ID" value="RJF92535.1"/>
    <property type="molecule type" value="Genomic_DNA"/>
</dbReference>
<evidence type="ECO:0000313" key="1">
    <source>
        <dbReference type="EMBL" id="RJF92535.1"/>
    </source>
</evidence>
<evidence type="ECO:0000313" key="2">
    <source>
        <dbReference type="Proteomes" id="UP000265955"/>
    </source>
</evidence>
<gene>
    <name evidence="1" type="ORF">D3871_28475</name>
</gene>
<reference evidence="2" key="1">
    <citation type="submission" date="2018-09" db="EMBL/GenBank/DDBJ databases">
        <authorList>
            <person name="Zhu H."/>
        </authorList>
    </citation>
    <scope>NUCLEOTIDE SEQUENCE [LARGE SCALE GENOMIC DNA]</scope>
    <source>
        <strain evidence="2">K1R23-30</strain>
    </source>
</reference>
<name>A0A3A3FMG7_9BURK</name>
<protein>
    <submittedName>
        <fullName evidence="1">Uncharacterized protein</fullName>
    </submittedName>
</protein>
<organism evidence="1 2">
    <name type="scientific">Noviherbaspirillum saxi</name>
    <dbReference type="NCBI Taxonomy" id="2320863"/>
    <lineage>
        <taxon>Bacteria</taxon>
        <taxon>Pseudomonadati</taxon>
        <taxon>Pseudomonadota</taxon>
        <taxon>Betaproteobacteria</taxon>
        <taxon>Burkholderiales</taxon>
        <taxon>Oxalobacteraceae</taxon>
        <taxon>Noviherbaspirillum</taxon>
    </lineage>
</organism>
<comment type="caution">
    <text evidence="1">The sequence shown here is derived from an EMBL/GenBank/DDBJ whole genome shotgun (WGS) entry which is preliminary data.</text>
</comment>